<gene>
    <name evidence="2" type="ORF">ACFFUT_03595</name>
</gene>
<dbReference type="InterPro" id="IPR032809">
    <property type="entry name" value="Put_HupE_UreJ"/>
</dbReference>
<dbReference type="RefSeq" id="WP_281414316.1">
    <property type="nucleotide sequence ID" value="NZ_JBHMEA010000008.1"/>
</dbReference>
<comment type="caution">
    <text evidence="2">The sequence shown here is derived from an EMBL/GenBank/DDBJ whole genome shotgun (WGS) entry which is preliminary data.</text>
</comment>
<sequence length="82" mass="8655">MQEIRIPQGEISMALLSFNLGVEVGQIAFVVVVMALALVLKRVSPAVLAVLNTAGATGARTMAYAIGGVSAYWFLDRLSGFI</sequence>
<keyword evidence="1" id="KW-1133">Transmembrane helix</keyword>
<evidence type="ECO:0000313" key="2">
    <source>
        <dbReference type="EMBL" id="MFB9230871.1"/>
    </source>
</evidence>
<accession>A0ABV5JBN5</accession>
<evidence type="ECO:0000256" key="1">
    <source>
        <dbReference type="SAM" id="Phobius"/>
    </source>
</evidence>
<keyword evidence="3" id="KW-1185">Reference proteome</keyword>
<dbReference type="EMBL" id="JBHMEA010000008">
    <property type="protein sequence ID" value="MFB9230871.1"/>
    <property type="molecule type" value="Genomic_DNA"/>
</dbReference>
<feature type="transmembrane region" description="Helical" evidence="1">
    <location>
        <begin position="20"/>
        <end position="40"/>
    </location>
</feature>
<reference evidence="2 3" key="1">
    <citation type="submission" date="2024-09" db="EMBL/GenBank/DDBJ databases">
        <authorList>
            <person name="Sun Q."/>
            <person name="Mori K."/>
        </authorList>
    </citation>
    <scope>NUCLEOTIDE SEQUENCE [LARGE SCALE GENOMIC DNA]</scope>
    <source>
        <strain evidence="2 3">CECT 8726</strain>
    </source>
</reference>
<keyword evidence="1" id="KW-0812">Transmembrane</keyword>
<proteinExistence type="predicted"/>
<evidence type="ECO:0000313" key="3">
    <source>
        <dbReference type="Proteomes" id="UP001589683"/>
    </source>
</evidence>
<feature type="transmembrane region" description="Helical" evidence="1">
    <location>
        <begin position="47"/>
        <end position="75"/>
    </location>
</feature>
<protein>
    <submittedName>
        <fullName evidence="2">HupE/UreJ family protein</fullName>
    </submittedName>
</protein>
<name>A0ABV5JBN5_9RHOB</name>
<keyword evidence="1" id="KW-0472">Membrane</keyword>
<organism evidence="2 3">
    <name type="scientific">Pseudohalocynthiibacter aestuariivivens</name>
    <dbReference type="NCBI Taxonomy" id="1591409"/>
    <lineage>
        <taxon>Bacteria</taxon>
        <taxon>Pseudomonadati</taxon>
        <taxon>Pseudomonadota</taxon>
        <taxon>Alphaproteobacteria</taxon>
        <taxon>Rhodobacterales</taxon>
        <taxon>Paracoccaceae</taxon>
        <taxon>Pseudohalocynthiibacter</taxon>
    </lineage>
</organism>
<dbReference type="Proteomes" id="UP001589683">
    <property type="component" value="Unassembled WGS sequence"/>
</dbReference>
<dbReference type="Pfam" id="PF13795">
    <property type="entry name" value="HupE_UreJ_2"/>
    <property type="match status" value="1"/>
</dbReference>